<keyword evidence="3" id="KW-1185">Reference proteome</keyword>
<dbReference type="AlphaFoldDB" id="A0A6A6GTJ3"/>
<organism evidence="2 3">
    <name type="scientific">Viridothelium virens</name>
    <name type="common">Speckled blister lichen</name>
    <name type="synonym">Trypethelium virens</name>
    <dbReference type="NCBI Taxonomy" id="1048519"/>
    <lineage>
        <taxon>Eukaryota</taxon>
        <taxon>Fungi</taxon>
        <taxon>Dikarya</taxon>
        <taxon>Ascomycota</taxon>
        <taxon>Pezizomycotina</taxon>
        <taxon>Dothideomycetes</taxon>
        <taxon>Dothideomycetes incertae sedis</taxon>
        <taxon>Trypetheliales</taxon>
        <taxon>Trypetheliaceae</taxon>
        <taxon>Viridothelium</taxon>
    </lineage>
</organism>
<feature type="region of interest" description="Disordered" evidence="1">
    <location>
        <begin position="47"/>
        <end position="70"/>
    </location>
</feature>
<gene>
    <name evidence="2" type="ORF">EV356DRAFT_537515</name>
</gene>
<evidence type="ECO:0000313" key="2">
    <source>
        <dbReference type="EMBL" id="KAF2229102.1"/>
    </source>
</evidence>
<reference evidence="2" key="1">
    <citation type="journal article" date="2020" name="Stud. Mycol.">
        <title>101 Dothideomycetes genomes: a test case for predicting lifestyles and emergence of pathogens.</title>
        <authorList>
            <person name="Haridas S."/>
            <person name="Albert R."/>
            <person name="Binder M."/>
            <person name="Bloem J."/>
            <person name="Labutti K."/>
            <person name="Salamov A."/>
            <person name="Andreopoulos B."/>
            <person name="Baker S."/>
            <person name="Barry K."/>
            <person name="Bills G."/>
            <person name="Bluhm B."/>
            <person name="Cannon C."/>
            <person name="Castanera R."/>
            <person name="Culley D."/>
            <person name="Daum C."/>
            <person name="Ezra D."/>
            <person name="Gonzalez J."/>
            <person name="Henrissat B."/>
            <person name="Kuo A."/>
            <person name="Liang C."/>
            <person name="Lipzen A."/>
            <person name="Lutzoni F."/>
            <person name="Magnuson J."/>
            <person name="Mondo S."/>
            <person name="Nolan M."/>
            <person name="Ohm R."/>
            <person name="Pangilinan J."/>
            <person name="Park H.-J."/>
            <person name="Ramirez L."/>
            <person name="Alfaro M."/>
            <person name="Sun H."/>
            <person name="Tritt A."/>
            <person name="Yoshinaga Y."/>
            <person name="Zwiers L.-H."/>
            <person name="Turgeon B."/>
            <person name="Goodwin S."/>
            <person name="Spatafora J."/>
            <person name="Crous P."/>
            <person name="Grigoriev I."/>
        </authorList>
    </citation>
    <scope>NUCLEOTIDE SEQUENCE</scope>
    <source>
        <strain evidence="2">Tuck. ex Michener</strain>
    </source>
</reference>
<dbReference type="OrthoDB" id="10058185at2759"/>
<protein>
    <submittedName>
        <fullName evidence="2">Uncharacterized protein</fullName>
    </submittedName>
</protein>
<feature type="compositionally biased region" description="Polar residues" evidence="1">
    <location>
        <begin position="87"/>
        <end position="102"/>
    </location>
</feature>
<feature type="compositionally biased region" description="Polar residues" evidence="1">
    <location>
        <begin position="47"/>
        <end position="56"/>
    </location>
</feature>
<dbReference type="Proteomes" id="UP000800092">
    <property type="component" value="Unassembled WGS sequence"/>
</dbReference>
<sequence length="128" mass="13649">MAATATKDSTKIFGTVPITGDCGFLGAAVIANDATVAALFEQSQPRTVIHTSSPGNTSGGDIPQRPNVDGPKILVKHTKACKETRGSVYTSSNSTQRPSQKLLTDDKAQLWDETTYNNRHMRTKAAAD</sequence>
<dbReference type="EMBL" id="ML991875">
    <property type="protein sequence ID" value="KAF2229102.1"/>
    <property type="molecule type" value="Genomic_DNA"/>
</dbReference>
<dbReference type="InterPro" id="IPR036291">
    <property type="entry name" value="NAD(P)-bd_dom_sf"/>
</dbReference>
<dbReference type="SUPFAM" id="SSF51735">
    <property type="entry name" value="NAD(P)-binding Rossmann-fold domains"/>
    <property type="match status" value="1"/>
</dbReference>
<dbReference type="Gene3D" id="3.40.50.720">
    <property type="entry name" value="NAD(P)-binding Rossmann-like Domain"/>
    <property type="match status" value="1"/>
</dbReference>
<name>A0A6A6GTJ3_VIRVR</name>
<evidence type="ECO:0000313" key="3">
    <source>
        <dbReference type="Proteomes" id="UP000800092"/>
    </source>
</evidence>
<feature type="region of interest" description="Disordered" evidence="1">
    <location>
        <begin position="84"/>
        <end position="106"/>
    </location>
</feature>
<evidence type="ECO:0000256" key="1">
    <source>
        <dbReference type="SAM" id="MobiDB-lite"/>
    </source>
</evidence>
<accession>A0A6A6GTJ3</accession>
<proteinExistence type="predicted"/>